<dbReference type="OrthoDB" id="2986975at2759"/>
<dbReference type="Proteomes" id="UP000008370">
    <property type="component" value="Unassembled WGS sequence"/>
</dbReference>
<dbReference type="AlphaFoldDB" id="K5WLR8"/>
<dbReference type="RefSeq" id="XP_007389815.1">
    <property type="nucleotide sequence ID" value="XM_007389753.1"/>
</dbReference>
<proteinExistence type="predicted"/>
<dbReference type="GeneID" id="18909018"/>
<dbReference type="STRING" id="650164.K5WLR8"/>
<name>K5WLR8_PHACS</name>
<dbReference type="HOGENOM" id="CLU_001324_7_0_1"/>
<dbReference type="KEGG" id="pco:PHACADRAFT_155497"/>
<sequence>MVTLNVKTNLDIANGARGTIERIILHSNEPAVGNKPIVYLQYMPAYVLVKLNRTRVNQLDGLTESVIPIEPATKTFTINVKTSRGQIQRKTVKQCQLPIIGAYAFTDYRLQGQTIAPVIADIARPPCATLDLANVYVALSQSSGRDNIRILRDFADETVLQPLNTELAGEDNQLERLNIVSFLLTTQQSTGQ</sequence>
<dbReference type="EMBL" id="JH930468">
    <property type="protein sequence ID" value="EKM60350.1"/>
    <property type="molecule type" value="Genomic_DNA"/>
</dbReference>
<accession>K5WLR8</accession>
<dbReference type="InParanoid" id="K5WLR8"/>
<evidence type="ECO:0000313" key="2">
    <source>
        <dbReference type="Proteomes" id="UP000008370"/>
    </source>
</evidence>
<organism evidence="1 2">
    <name type="scientific">Phanerochaete carnosa (strain HHB-10118-sp)</name>
    <name type="common">White-rot fungus</name>
    <name type="synonym">Peniophora carnosa</name>
    <dbReference type="NCBI Taxonomy" id="650164"/>
    <lineage>
        <taxon>Eukaryota</taxon>
        <taxon>Fungi</taxon>
        <taxon>Dikarya</taxon>
        <taxon>Basidiomycota</taxon>
        <taxon>Agaricomycotina</taxon>
        <taxon>Agaricomycetes</taxon>
        <taxon>Polyporales</taxon>
        <taxon>Phanerochaetaceae</taxon>
        <taxon>Phanerochaete</taxon>
    </lineage>
</organism>
<gene>
    <name evidence="1" type="ORF">PHACADRAFT_155497</name>
</gene>
<keyword evidence="2" id="KW-1185">Reference proteome</keyword>
<protein>
    <submittedName>
        <fullName evidence="1">Uncharacterized protein</fullName>
    </submittedName>
</protein>
<evidence type="ECO:0000313" key="1">
    <source>
        <dbReference type="EMBL" id="EKM60350.1"/>
    </source>
</evidence>
<reference evidence="1 2" key="1">
    <citation type="journal article" date="2012" name="BMC Genomics">
        <title>Comparative genomics of the white-rot fungi, Phanerochaete carnosa and P. chrysosporium, to elucidate the genetic basis of the distinct wood types they colonize.</title>
        <authorList>
            <person name="Suzuki H."/>
            <person name="MacDonald J."/>
            <person name="Syed K."/>
            <person name="Salamov A."/>
            <person name="Hori C."/>
            <person name="Aerts A."/>
            <person name="Henrissat B."/>
            <person name="Wiebenga A."/>
            <person name="vanKuyk P.A."/>
            <person name="Barry K."/>
            <person name="Lindquist E."/>
            <person name="LaButti K."/>
            <person name="Lapidus A."/>
            <person name="Lucas S."/>
            <person name="Coutinho P."/>
            <person name="Gong Y."/>
            <person name="Samejima M."/>
            <person name="Mahadevan R."/>
            <person name="Abou-Zaid M."/>
            <person name="de Vries R.P."/>
            <person name="Igarashi K."/>
            <person name="Yadav J.S."/>
            <person name="Grigoriev I.V."/>
            <person name="Master E.R."/>
        </authorList>
    </citation>
    <scope>NUCLEOTIDE SEQUENCE [LARGE SCALE GENOMIC DNA]</scope>
    <source>
        <strain evidence="1 2">HHB-10118-sp</strain>
    </source>
</reference>